<protein>
    <recommendedName>
        <fullName evidence="5">Glycerol operon regulatory protein</fullName>
    </recommendedName>
</protein>
<dbReference type="PANTHER" id="PTHR30136:SF35">
    <property type="entry name" value="HTH-TYPE TRANSCRIPTIONAL REGULATOR RV1719"/>
    <property type="match status" value="1"/>
</dbReference>
<dbReference type="InterPro" id="IPR029016">
    <property type="entry name" value="GAF-like_dom_sf"/>
</dbReference>
<evidence type="ECO:0000256" key="5">
    <source>
        <dbReference type="ARBA" id="ARBA00070406"/>
    </source>
</evidence>
<dbReference type="SUPFAM" id="SSF46785">
    <property type="entry name" value="Winged helix' DNA-binding domain"/>
    <property type="match status" value="1"/>
</dbReference>
<name>A0A2W7MCP3_9BACI</name>
<dbReference type="InterPro" id="IPR005471">
    <property type="entry name" value="Tscrpt_reg_IclR_N"/>
</dbReference>
<evidence type="ECO:0000256" key="3">
    <source>
        <dbReference type="ARBA" id="ARBA00023163"/>
    </source>
</evidence>
<keyword evidence="1" id="KW-0805">Transcription regulation</keyword>
<keyword evidence="3" id="KW-0804">Transcription</keyword>
<dbReference type="SMART" id="SM00346">
    <property type="entry name" value="HTH_ICLR"/>
    <property type="match status" value="1"/>
</dbReference>
<comment type="caution">
    <text evidence="8">The sequence shown here is derived from an EMBL/GenBank/DDBJ whole genome shotgun (WGS) entry which is preliminary data.</text>
</comment>
<dbReference type="FunFam" id="1.10.10.10:FF:000056">
    <property type="entry name" value="IclR family transcriptional regulator"/>
    <property type="match status" value="1"/>
</dbReference>
<keyword evidence="9" id="KW-1185">Reference proteome</keyword>
<evidence type="ECO:0000256" key="2">
    <source>
        <dbReference type="ARBA" id="ARBA00023125"/>
    </source>
</evidence>
<dbReference type="AlphaFoldDB" id="A0A2W7MCP3"/>
<dbReference type="PANTHER" id="PTHR30136">
    <property type="entry name" value="HELIX-TURN-HELIX TRANSCRIPTIONAL REGULATOR, ICLR FAMILY"/>
    <property type="match status" value="1"/>
</dbReference>
<dbReference type="Gene3D" id="3.30.450.40">
    <property type="match status" value="1"/>
</dbReference>
<gene>
    <name evidence="8" type="ORF">C7437_10935</name>
</gene>
<feature type="domain" description="IclR-ED" evidence="7">
    <location>
        <begin position="71"/>
        <end position="238"/>
    </location>
</feature>
<dbReference type="PROSITE" id="PS51077">
    <property type="entry name" value="HTH_ICLR"/>
    <property type="match status" value="1"/>
</dbReference>
<dbReference type="Pfam" id="PF09339">
    <property type="entry name" value="HTH_IclR"/>
    <property type="match status" value="1"/>
</dbReference>
<evidence type="ECO:0000256" key="1">
    <source>
        <dbReference type="ARBA" id="ARBA00023015"/>
    </source>
</evidence>
<dbReference type="InterPro" id="IPR014757">
    <property type="entry name" value="Tscrpt_reg_IclR_C"/>
</dbReference>
<evidence type="ECO:0000313" key="8">
    <source>
        <dbReference type="EMBL" id="PZX02890.1"/>
    </source>
</evidence>
<dbReference type="SUPFAM" id="SSF55781">
    <property type="entry name" value="GAF domain-like"/>
    <property type="match status" value="1"/>
</dbReference>
<evidence type="ECO:0000313" key="9">
    <source>
        <dbReference type="Proteomes" id="UP000248646"/>
    </source>
</evidence>
<accession>A0A2W7MCP3</accession>
<reference evidence="8 9" key="1">
    <citation type="submission" date="2018-06" db="EMBL/GenBank/DDBJ databases">
        <title>Genomic Encyclopedia of Type Strains, Phase IV (KMG-IV): sequencing the most valuable type-strain genomes for metagenomic binning, comparative biology and taxonomic classification.</title>
        <authorList>
            <person name="Goeker M."/>
        </authorList>
    </citation>
    <scope>NUCLEOTIDE SEQUENCE [LARGE SCALE GENOMIC DNA]</scope>
    <source>
        <strain evidence="8 9">DSM 5</strain>
    </source>
</reference>
<dbReference type="Proteomes" id="UP000248646">
    <property type="component" value="Unassembled WGS sequence"/>
</dbReference>
<dbReference type="RefSeq" id="WP_111440718.1">
    <property type="nucleotide sequence ID" value="NZ_QKZI01000009.1"/>
</dbReference>
<dbReference type="GO" id="GO:0003700">
    <property type="term" value="F:DNA-binding transcription factor activity"/>
    <property type="evidence" value="ECO:0007669"/>
    <property type="project" value="TreeGrafter"/>
</dbReference>
<dbReference type="InterPro" id="IPR050707">
    <property type="entry name" value="HTH_MetabolicPath_Reg"/>
</dbReference>
<dbReference type="Pfam" id="PF01614">
    <property type="entry name" value="IclR_C"/>
    <property type="match status" value="1"/>
</dbReference>
<keyword evidence="2" id="KW-0238">DNA-binding</keyword>
<dbReference type="OrthoDB" id="9791752at2"/>
<evidence type="ECO:0000256" key="4">
    <source>
        <dbReference type="ARBA" id="ARBA00058938"/>
    </source>
</evidence>
<dbReference type="Gene3D" id="1.10.10.10">
    <property type="entry name" value="Winged helix-like DNA-binding domain superfamily/Winged helix DNA-binding domain"/>
    <property type="match status" value="1"/>
</dbReference>
<evidence type="ECO:0000259" key="6">
    <source>
        <dbReference type="PROSITE" id="PS51077"/>
    </source>
</evidence>
<dbReference type="GO" id="GO:0003677">
    <property type="term" value="F:DNA binding"/>
    <property type="evidence" value="ECO:0007669"/>
    <property type="project" value="UniProtKB-KW"/>
</dbReference>
<dbReference type="PROSITE" id="PS51078">
    <property type="entry name" value="ICLR_ED"/>
    <property type="match status" value="1"/>
</dbReference>
<dbReference type="InterPro" id="IPR036390">
    <property type="entry name" value="WH_DNA-bd_sf"/>
</dbReference>
<evidence type="ECO:0000259" key="7">
    <source>
        <dbReference type="PROSITE" id="PS51078"/>
    </source>
</evidence>
<dbReference type="EMBL" id="QKZI01000009">
    <property type="protein sequence ID" value="PZX02890.1"/>
    <property type="molecule type" value="Genomic_DNA"/>
</dbReference>
<proteinExistence type="predicted"/>
<dbReference type="InterPro" id="IPR036388">
    <property type="entry name" value="WH-like_DNA-bd_sf"/>
</dbReference>
<comment type="function">
    <text evidence="4">May be an activator protein for the gylABX operon.</text>
</comment>
<sequence length="238" mass="26808">MNMQKENYSSLENALRLMNIFTVEKPEYKLNELAEKLSIAPSTVHRLLTTLRSEGFVVKDSLSNKYRLGISLRVLESVVIKNTVLFHLSQDILEQIVLRTNLSSSLAIIFQESTFYLNAIEVDNHLFSKFSYIGKQCSFLSTSAGKVLLLSKRDTDISVFVQEQSTVSKLRSQLQTNGYIESHDDNRLGISSIAVPVKNKQNETIAALEIIGTKKQVQANIRIIEEAGINLSNKIKNQ</sequence>
<organism evidence="8 9">
    <name type="scientific">Psychrobacillus insolitus</name>
    <dbReference type="NCBI Taxonomy" id="1461"/>
    <lineage>
        <taxon>Bacteria</taxon>
        <taxon>Bacillati</taxon>
        <taxon>Bacillota</taxon>
        <taxon>Bacilli</taxon>
        <taxon>Bacillales</taxon>
        <taxon>Bacillaceae</taxon>
        <taxon>Psychrobacillus</taxon>
    </lineage>
</organism>
<feature type="domain" description="HTH iclR-type" evidence="6">
    <location>
        <begin position="8"/>
        <end position="70"/>
    </location>
</feature>
<dbReference type="GO" id="GO:0045892">
    <property type="term" value="P:negative regulation of DNA-templated transcription"/>
    <property type="evidence" value="ECO:0007669"/>
    <property type="project" value="TreeGrafter"/>
</dbReference>